<dbReference type="GeneID" id="64982811"/>
<protein>
    <submittedName>
        <fullName evidence="2">Uncharacterized protein</fullName>
    </submittedName>
</protein>
<keyword evidence="1" id="KW-0812">Transmembrane</keyword>
<proteinExistence type="predicted"/>
<dbReference type="RefSeq" id="WP_059106857.1">
    <property type="nucleotide sequence ID" value="NZ_AP024589.1"/>
</dbReference>
<accession>A0AAP8PQS5</accession>
<comment type="caution">
    <text evidence="2">The sequence shown here is derived from an EMBL/GenBank/DDBJ whole genome shotgun (WGS) entry which is preliminary data.</text>
</comment>
<sequence length="82" mass="9203">MAVLGVFILVVALSATQSLLAQYEAKIVGFIVPTVWVICMLLMYYFSDTFNIVDLIIATPIGILILCIARARELKNRRENNQ</sequence>
<keyword evidence="1" id="KW-0472">Membrane</keyword>
<dbReference type="EMBL" id="PPQW01000003">
    <property type="protein sequence ID" value="PNZ69439.1"/>
    <property type="molecule type" value="Genomic_DNA"/>
</dbReference>
<evidence type="ECO:0000256" key="1">
    <source>
        <dbReference type="SAM" id="Phobius"/>
    </source>
</evidence>
<feature type="transmembrane region" description="Helical" evidence="1">
    <location>
        <begin position="53"/>
        <end position="71"/>
    </location>
</feature>
<evidence type="ECO:0000313" key="3">
    <source>
        <dbReference type="Proteomes" id="UP000242470"/>
    </source>
</evidence>
<gene>
    <name evidence="2" type="ORF">CD158_00725</name>
</gene>
<organism evidence="2 3">
    <name type="scientific">Staphylococcus auricularis</name>
    <dbReference type="NCBI Taxonomy" id="29379"/>
    <lineage>
        <taxon>Bacteria</taxon>
        <taxon>Bacillati</taxon>
        <taxon>Bacillota</taxon>
        <taxon>Bacilli</taxon>
        <taxon>Bacillales</taxon>
        <taxon>Staphylococcaceae</taxon>
        <taxon>Staphylococcus</taxon>
    </lineage>
</organism>
<dbReference type="Proteomes" id="UP000242470">
    <property type="component" value="Unassembled WGS sequence"/>
</dbReference>
<keyword evidence="1" id="KW-1133">Transmembrane helix</keyword>
<evidence type="ECO:0000313" key="2">
    <source>
        <dbReference type="EMBL" id="PNZ69439.1"/>
    </source>
</evidence>
<dbReference type="AlphaFoldDB" id="A0AAP8PQS5"/>
<reference evidence="2 3" key="1">
    <citation type="submission" date="2017-08" db="EMBL/GenBank/DDBJ databases">
        <title>Draft genome sequences of 64 type strains of genus Staph aureus.</title>
        <authorList>
            <person name="Cole K."/>
            <person name="Golubchik T."/>
            <person name="Russell J."/>
            <person name="Foster D."/>
            <person name="Llewelyn M."/>
            <person name="Wilson D."/>
            <person name="Crook D."/>
            <person name="Paul J."/>
        </authorList>
    </citation>
    <scope>NUCLEOTIDE SEQUENCE [LARGE SCALE GENOMIC DNA]</scope>
    <source>
        <strain evidence="2 3">NCTC 12101</strain>
    </source>
</reference>
<feature type="transmembrane region" description="Helical" evidence="1">
    <location>
        <begin position="28"/>
        <end position="46"/>
    </location>
</feature>
<name>A0AAP8PQS5_9STAP</name>